<keyword evidence="2" id="KW-0238">DNA-binding</keyword>
<evidence type="ECO:0000259" key="5">
    <source>
        <dbReference type="PROSITE" id="PS50956"/>
    </source>
</evidence>
<dbReference type="InterPro" id="IPR000485">
    <property type="entry name" value="AsnC-type_HTH_dom"/>
</dbReference>
<dbReference type="SUPFAM" id="SSF46785">
    <property type="entry name" value="Winged helix' DNA-binding domain"/>
    <property type="match status" value="1"/>
</dbReference>
<proteinExistence type="predicted"/>
<organism evidence="6 7">
    <name type="scientific">Hirschia litorea</name>
    <dbReference type="NCBI Taxonomy" id="1199156"/>
    <lineage>
        <taxon>Bacteria</taxon>
        <taxon>Pseudomonadati</taxon>
        <taxon>Pseudomonadota</taxon>
        <taxon>Alphaproteobacteria</taxon>
        <taxon>Hyphomonadales</taxon>
        <taxon>Hyphomonadaceae</taxon>
        <taxon>Hirschia</taxon>
    </lineage>
</organism>
<keyword evidence="3" id="KW-0010">Activator</keyword>
<evidence type="ECO:0000256" key="2">
    <source>
        <dbReference type="ARBA" id="ARBA00023125"/>
    </source>
</evidence>
<dbReference type="InterPro" id="IPR011008">
    <property type="entry name" value="Dimeric_a/b-barrel"/>
</dbReference>
<dbReference type="PRINTS" id="PR00033">
    <property type="entry name" value="HTHASNC"/>
</dbReference>
<dbReference type="PANTHER" id="PTHR30154:SF0">
    <property type="entry name" value="LEUCINE-RESPONSIVE REGULATORY PROTEIN"/>
    <property type="match status" value="1"/>
</dbReference>
<dbReference type="InterPro" id="IPR036390">
    <property type="entry name" value="WH_DNA-bd_sf"/>
</dbReference>
<dbReference type="PROSITE" id="PS50956">
    <property type="entry name" value="HTH_ASNC_2"/>
    <property type="match status" value="1"/>
</dbReference>
<feature type="domain" description="HTH asnC-type" evidence="5">
    <location>
        <begin position="7"/>
        <end position="70"/>
    </location>
</feature>
<dbReference type="RefSeq" id="WP_382165558.1">
    <property type="nucleotide sequence ID" value="NZ_JBHTBR010000002.1"/>
</dbReference>
<dbReference type="SMART" id="SM00344">
    <property type="entry name" value="HTH_ASNC"/>
    <property type="match status" value="1"/>
</dbReference>
<dbReference type="Gene3D" id="3.30.70.920">
    <property type="match status" value="1"/>
</dbReference>
<dbReference type="SUPFAM" id="SSF54909">
    <property type="entry name" value="Dimeric alpha+beta barrel"/>
    <property type="match status" value="1"/>
</dbReference>
<dbReference type="InterPro" id="IPR036388">
    <property type="entry name" value="WH-like_DNA-bd_sf"/>
</dbReference>
<evidence type="ECO:0000256" key="4">
    <source>
        <dbReference type="ARBA" id="ARBA00023163"/>
    </source>
</evidence>
<dbReference type="Pfam" id="PF01037">
    <property type="entry name" value="AsnC_trans_reg"/>
    <property type="match status" value="1"/>
</dbReference>
<accession>A0ABW2IIB3</accession>
<dbReference type="InterPro" id="IPR019885">
    <property type="entry name" value="Tscrpt_reg_HTH_AsnC-type_CS"/>
</dbReference>
<name>A0ABW2IIB3_9PROT</name>
<dbReference type="Proteomes" id="UP001596492">
    <property type="component" value="Unassembled WGS sequence"/>
</dbReference>
<keyword evidence="1" id="KW-0805">Transcription regulation</keyword>
<dbReference type="PANTHER" id="PTHR30154">
    <property type="entry name" value="LEUCINE-RESPONSIVE REGULATORY PROTEIN"/>
    <property type="match status" value="1"/>
</dbReference>
<protein>
    <submittedName>
        <fullName evidence="6">Lrp/AsnC ligand binding domain-containing protein</fullName>
    </submittedName>
</protein>
<comment type="caution">
    <text evidence="6">The sequence shown here is derived from an EMBL/GenBank/DDBJ whole genome shotgun (WGS) entry which is preliminary data.</text>
</comment>
<keyword evidence="7" id="KW-1185">Reference proteome</keyword>
<reference evidence="7" key="1">
    <citation type="journal article" date="2019" name="Int. J. Syst. Evol. Microbiol.">
        <title>The Global Catalogue of Microorganisms (GCM) 10K type strain sequencing project: providing services to taxonomists for standard genome sequencing and annotation.</title>
        <authorList>
            <consortium name="The Broad Institute Genomics Platform"/>
            <consortium name="The Broad Institute Genome Sequencing Center for Infectious Disease"/>
            <person name="Wu L."/>
            <person name="Ma J."/>
        </authorList>
    </citation>
    <scope>NUCLEOTIDE SEQUENCE [LARGE SCALE GENOMIC DNA]</scope>
    <source>
        <strain evidence="7">CCUG 51308</strain>
    </source>
</reference>
<keyword evidence="4" id="KW-0804">Transcription</keyword>
<evidence type="ECO:0000256" key="1">
    <source>
        <dbReference type="ARBA" id="ARBA00023015"/>
    </source>
</evidence>
<dbReference type="InterPro" id="IPR019888">
    <property type="entry name" value="Tscrpt_reg_AsnC-like"/>
</dbReference>
<dbReference type="PROSITE" id="PS00519">
    <property type="entry name" value="HTH_ASNC_1"/>
    <property type="match status" value="1"/>
</dbReference>
<dbReference type="EMBL" id="JBHTBR010000002">
    <property type="protein sequence ID" value="MFC7290565.1"/>
    <property type="molecule type" value="Genomic_DNA"/>
</dbReference>
<dbReference type="InterPro" id="IPR019887">
    <property type="entry name" value="Tscrpt_reg_AsnC/Lrp_C"/>
</dbReference>
<evidence type="ECO:0000256" key="3">
    <source>
        <dbReference type="ARBA" id="ARBA00023159"/>
    </source>
</evidence>
<sequence length="161" mass="18252">MGKLEALDQKDRDILRVIQAKGRIPIVDLAEAVNLTKSPCLQRLRRLERLGYITGYRAVLDPHKIDQGYLVYVQIKLDNTGRKALESFNKAVQRVPEILACHMLSGGYDYLLKIRCANMKAFRELLGDAIADLPHVNQTISFPVMEEVKETTLMVIQDADD</sequence>
<dbReference type="Gene3D" id="1.10.10.10">
    <property type="entry name" value="Winged helix-like DNA-binding domain superfamily/Winged helix DNA-binding domain"/>
    <property type="match status" value="1"/>
</dbReference>
<dbReference type="Pfam" id="PF13412">
    <property type="entry name" value="HTH_24"/>
    <property type="match status" value="1"/>
</dbReference>
<evidence type="ECO:0000313" key="6">
    <source>
        <dbReference type="EMBL" id="MFC7290565.1"/>
    </source>
</evidence>
<evidence type="ECO:0000313" key="7">
    <source>
        <dbReference type="Proteomes" id="UP001596492"/>
    </source>
</evidence>
<gene>
    <name evidence="6" type="ORF">ACFQS8_02965</name>
</gene>